<dbReference type="KEGG" id="ehn:H9Q80_19360"/>
<dbReference type="RefSeq" id="WP_117453042.1">
    <property type="nucleotide sequence ID" value="NZ_CP060636.1"/>
</dbReference>
<keyword evidence="2" id="KW-1185">Reference proteome</keyword>
<dbReference type="Proteomes" id="UP000515856">
    <property type="component" value="Chromosome"/>
</dbReference>
<protein>
    <submittedName>
        <fullName evidence="1">Uncharacterized protein</fullName>
    </submittedName>
</protein>
<accession>A0A7G9GNI2</accession>
<evidence type="ECO:0000313" key="1">
    <source>
        <dbReference type="EMBL" id="QNM12364.1"/>
    </source>
</evidence>
<evidence type="ECO:0000313" key="2">
    <source>
        <dbReference type="Proteomes" id="UP000515856"/>
    </source>
</evidence>
<gene>
    <name evidence="1" type="ORF">H9Q80_19360</name>
</gene>
<name>A0A7G9GNI2_9FIRM</name>
<dbReference type="AlphaFoldDB" id="A0A7G9GNI2"/>
<dbReference type="EMBL" id="CP060636">
    <property type="protein sequence ID" value="QNM12364.1"/>
    <property type="molecule type" value="Genomic_DNA"/>
</dbReference>
<proteinExistence type="predicted"/>
<organism evidence="1 2">
    <name type="scientific">[Eubacterium] hominis</name>
    <dbReference type="NCBI Taxonomy" id="2764325"/>
    <lineage>
        <taxon>Bacteria</taxon>
        <taxon>Bacillati</taxon>
        <taxon>Bacillota</taxon>
        <taxon>Erysipelotrichia</taxon>
        <taxon>Erysipelotrichales</taxon>
        <taxon>Erysipelotrichaceae</taxon>
        <taxon>Amedibacillus</taxon>
    </lineage>
</organism>
<sequence length="59" mass="6585">MALKTKLNTNEEGNNGLDVLDDLDAVYVDGLKKNGLDEDFLAQFAAISKELEEKKEENK</sequence>
<reference evidence="1 2" key="1">
    <citation type="submission" date="2020-08" db="EMBL/GenBank/DDBJ databases">
        <authorList>
            <person name="Liu C."/>
            <person name="Sun Q."/>
        </authorList>
    </citation>
    <scope>NUCLEOTIDE SEQUENCE [LARGE SCALE GENOMIC DNA]</scope>
    <source>
        <strain evidence="1 2">NSJ-61</strain>
    </source>
</reference>